<evidence type="ECO:0000313" key="5">
    <source>
        <dbReference type="Proteomes" id="UP000321058"/>
    </source>
</evidence>
<dbReference type="PROSITE" id="PS51831">
    <property type="entry name" value="HD"/>
    <property type="match status" value="1"/>
</dbReference>
<keyword evidence="1 2" id="KW-0378">Hydrolase</keyword>
<dbReference type="Gene3D" id="1.10.3210.10">
    <property type="entry name" value="Hypothetical protein af1432"/>
    <property type="match status" value="1"/>
</dbReference>
<dbReference type="AlphaFoldDB" id="A0A512N9L0"/>
<dbReference type="InterPro" id="IPR023023">
    <property type="entry name" value="dNTPase_2"/>
</dbReference>
<dbReference type="CDD" id="cd00077">
    <property type="entry name" value="HDc"/>
    <property type="match status" value="1"/>
</dbReference>
<evidence type="ECO:0000313" key="4">
    <source>
        <dbReference type="EMBL" id="GEP55658.1"/>
    </source>
</evidence>
<dbReference type="NCBIfam" id="TIGR01353">
    <property type="entry name" value="dGTP_triPase"/>
    <property type="match status" value="1"/>
</dbReference>
<dbReference type="InterPro" id="IPR006674">
    <property type="entry name" value="HD_domain"/>
</dbReference>
<dbReference type="InterPro" id="IPR003607">
    <property type="entry name" value="HD/PDEase_dom"/>
</dbReference>
<evidence type="ECO:0000256" key="1">
    <source>
        <dbReference type="ARBA" id="ARBA00022801"/>
    </source>
</evidence>
<dbReference type="InterPro" id="IPR050135">
    <property type="entry name" value="dGTPase-like"/>
</dbReference>
<dbReference type="PANTHER" id="PTHR11373">
    <property type="entry name" value="DEOXYNUCLEOSIDE TRIPHOSPHATE TRIPHOSPHOHYDROLASE"/>
    <property type="match status" value="1"/>
</dbReference>
<keyword evidence="5" id="KW-1185">Reference proteome</keyword>
<dbReference type="InterPro" id="IPR006261">
    <property type="entry name" value="dGTPase"/>
</dbReference>
<dbReference type="NCBIfam" id="NF002328">
    <property type="entry name" value="PRK01286.1-3"/>
    <property type="match status" value="1"/>
</dbReference>
<dbReference type="InterPro" id="IPR026875">
    <property type="entry name" value="PHydrolase_assoc_dom"/>
</dbReference>
<comment type="similarity">
    <text evidence="2">Belongs to the dGTPase family. Type 2 subfamily.</text>
</comment>
<dbReference type="HAMAP" id="MF_01212">
    <property type="entry name" value="dGTPase_type2"/>
    <property type="match status" value="1"/>
</dbReference>
<organism evidence="4 5">
    <name type="scientific">Reyranella soli</name>
    <dbReference type="NCBI Taxonomy" id="1230389"/>
    <lineage>
        <taxon>Bacteria</taxon>
        <taxon>Pseudomonadati</taxon>
        <taxon>Pseudomonadota</taxon>
        <taxon>Alphaproteobacteria</taxon>
        <taxon>Hyphomicrobiales</taxon>
        <taxon>Reyranellaceae</taxon>
        <taxon>Reyranella</taxon>
    </lineage>
</organism>
<dbReference type="GO" id="GO:0006203">
    <property type="term" value="P:dGTP catabolic process"/>
    <property type="evidence" value="ECO:0007669"/>
    <property type="project" value="TreeGrafter"/>
</dbReference>
<dbReference type="PANTHER" id="PTHR11373:SF43">
    <property type="entry name" value="DEOXYGUANOSINETRIPHOSPHATE TRIPHOSPHOHYDROLASE-LIKE PROTEIN"/>
    <property type="match status" value="1"/>
</dbReference>
<reference evidence="4 5" key="1">
    <citation type="submission" date="2019-07" db="EMBL/GenBank/DDBJ databases">
        <title>Whole genome shotgun sequence of Reyranella soli NBRC 108950.</title>
        <authorList>
            <person name="Hosoyama A."/>
            <person name="Uohara A."/>
            <person name="Ohji S."/>
            <person name="Ichikawa N."/>
        </authorList>
    </citation>
    <scope>NUCLEOTIDE SEQUENCE [LARGE SCALE GENOMIC DNA]</scope>
    <source>
        <strain evidence="4 5">NBRC 108950</strain>
    </source>
</reference>
<feature type="domain" description="HD" evidence="3">
    <location>
        <begin position="71"/>
        <end position="213"/>
    </location>
</feature>
<dbReference type="SUPFAM" id="SSF109604">
    <property type="entry name" value="HD-domain/PDEase-like"/>
    <property type="match status" value="1"/>
</dbReference>
<name>A0A512N9L0_9HYPH</name>
<dbReference type="RefSeq" id="WP_218037335.1">
    <property type="nucleotide sequence ID" value="NZ_BKAJ01000042.1"/>
</dbReference>
<evidence type="ECO:0000259" key="3">
    <source>
        <dbReference type="PROSITE" id="PS51831"/>
    </source>
</evidence>
<comment type="caution">
    <text evidence="4">The sequence shown here is derived from an EMBL/GenBank/DDBJ whole genome shotgun (WGS) entry which is preliminary data.</text>
</comment>
<dbReference type="Proteomes" id="UP000321058">
    <property type="component" value="Unassembled WGS sequence"/>
</dbReference>
<gene>
    <name evidence="4" type="ORF">RSO01_28240</name>
</gene>
<protein>
    <recommendedName>
        <fullName evidence="2">Deoxyguanosinetriphosphate triphosphohydrolase-like protein</fullName>
    </recommendedName>
</protein>
<dbReference type="NCBIfam" id="NF002326">
    <property type="entry name" value="PRK01286.1-1"/>
    <property type="match status" value="1"/>
</dbReference>
<evidence type="ECO:0000256" key="2">
    <source>
        <dbReference type="HAMAP-Rule" id="MF_01212"/>
    </source>
</evidence>
<dbReference type="EMBL" id="BKAJ01000042">
    <property type="protein sequence ID" value="GEP55658.1"/>
    <property type="molecule type" value="Genomic_DNA"/>
</dbReference>
<proteinExistence type="inferred from homology"/>
<sequence length="395" mass="44938">MAEQLWRREALAPYATLPWQSRGRLHAESEDPSRSPFQRDRDRIIHSTAFRRLKHKTQVFVYHEGDHYRTRLTHSLEVAQIARTICRTLHLDEDLGEAVALAHDLGHTPFGHAGEEALHAAMKPFGGFDHNAQTLRILTKLEERYAEFNGLNLTWETLEGAVKHNGPLLKDGRTLEDLPAAIVEYCQDHDLELEGHAGPEAQVAALSDDIAYNNHDIDDGLRAGLFGVADLLDLPLVGEMFALVSKKYPGLGESRLVHEAVRRVINAMVEDVMAETRRRLADAKPKSVVDIRALGRPVVAFSERMVETDRVVKKFLYGRMYEHWHLNRSHSKARRVVMDLFGLLCAEPNCLPPPWRERAEAAERAARARIVADYIAGMTDRYALDEHRRLFDLYN</sequence>
<dbReference type="SMART" id="SM00471">
    <property type="entry name" value="HDc"/>
    <property type="match status" value="1"/>
</dbReference>
<dbReference type="Pfam" id="PF01966">
    <property type="entry name" value="HD"/>
    <property type="match status" value="1"/>
</dbReference>
<accession>A0A512N9L0</accession>
<dbReference type="Pfam" id="PF13286">
    <property type="entry name" value="HD_assoc"/>
    <property type="match status" value="1"/>
</dbReference>
<dbReference type="GO" id="GO:0008832">
    <property type="term" value="F:dGTPase activity"/>
    <property type="evidence" value="ECO:0007669"/>
    <property type="project" value="TreeGrafter"/>
</dbReference>